<dbReference type="Proteomes" id="UP000591131">
    <property type="component" value="Unassembled WGS sequence"/>
</dbReference>
<dbReference type="InterPro" id="IPR020843">
    <property type="entry name" value="ER"/>
</dbReference>
<comment type="caution">
    <text evidence="4">The sequence shown here is derived from an EMBL/GenBank/DDBJ whole genome shotgun (WGS) entry which is preliminary data.</text>
</comment>
<evidence type="ECO:0000259" key="3">
    <source>
        <dbReference type="SMART" id="SM00829"/>
    </source>
</evidence>
<feature type="domain" description="Enoyl reductase (ER)" evidence="3">
    <location>
        <begin position="14"/>
        <end position="297"/>
    </location>
</feature>
<dbReference type="SUPFAM" id="SSF53474">
    <property type="entry name" value="alpha/beta-Hydrolases"/>
    <property type="match status" value="1"/>
</dbReference>
<dbReference type="GO" id="GO:0016651">
    <property type="term" value="F:oxidoreductase activity, acting on NAD(P)H"/>
    <property type="evidence" value="ECO:0007669"/>
    <property type="project" value="TreeGrafter"/>
</dbReference>
<dbReference type="Pfam" id="PF03959">
    <property type="entry name" value="FSH1"/>
    <property type="match status" value="1"/>
</dbReference>
<gene>
    <name evidence="4" type="ORF">FOL47_003329</name>
</gene>
<dbReference type="SUPFAM" id="SSF51735">
    <property type="entry name" value="NAD(P)-binding Rossmann-fold domains"/>
    <property type="match status" value="1"/>
</dbReference>
<dbReference type="GO" id="GO:0070402">
    <property type="term" value="F:NADPH binding"/>
    <property type="evidence" value="ECO:0007669"/>
    <property type="project" value="TreeGrafter"/>
</dbReference>
<dbReference type="InterPro" id="IPR005645">
    <property type="entry name" value="FSH-like_dom"/>
</dbReference>
<reference evidence="4 5" key="1">
    <citation type="submission" date="2020-04" db="EMBL/GenBank/DDBJ databases">
        <title>Perkinsus chesapeaki whole genome sequence.</title>
        <authorList>
            <person name="Bogema D.R."/>
        </authorList>
    </citation>
    <scope>NUCLEOTIDE SEQUENCE [LARGE SCALE GENOMIC DNA]</scope>
    <source>
        <strain evidence="4">ATCC PRA-425</strain>
    </source>
</reference>
<evidence type="ECO:0000313" key="4">
    <source>
        <dbReference type="EMBL" id="KAF4667936.1"/>
    </source>
</evidence>
<keyword evidence="2" id="KW-0560">Oxidoreductase</keyword>
<dbReference type="Gene3D" id="3.90.180.10">
    <property type="entry name" value="Medium-chain alcohol dehydrogenases, catalytic domain"/>
    <property type="match status" value="1"/>
</dbReference>
<dbReference type="SMART" id="SM00829">
    <property type="entry name" value="PKS_ER"/>
    <property type="match status" value="1"/>
</dbReference>
<sequence length="683" mass="73217">MDLTVSASPRQIFRNPTTLEINVPKLAFLRFLVNAHTGLRVDTIKVGDIVGCVTLGANGLHSSMTLPAHYCHKVPAGITPSVAAALPMSLATAILALDLRAGLGRGPSKTVLVHSAAGGVGLCCVALLRMRGHDIIGTCNLRDDRKVEMLKSLGVSRIFDSRNVSSWYVPMMSGEAPRPEAIIGALDGDQFARSFEVVASNGYILDLAKKEQMLDQATVPLSHFLRGVTYSACHLDEFMRTAPPSEVTDLMNKVWETASAVGQSAMQSMPVSVYPGEHLKQALEVLTTGRNVGKVVVELEPPEGHVVSSDLVVDLRNSSDQVLLEGAALVVSTLESTFLAKAPTVTVRAGQKLPIDLLRSLVHLPAQGHAYVALSGPPELPALPVWHSCCESSSASTGTSNKLSILVTAVRQRSSAAALDGLSDEDLANMTLEELGFDSLARLQLSSLIRKLSPGGRSLVGSELVGHLPLSSIACTKPKSAGRSKSHRPRWLALHGFRMNGDFFAQQLAGLADFLGVEFVFVNAPHQAHGPGYGEKGGIADGFEWWWKGDSADTTYDSGWIGSEGLKTSQDFLRQQLERVKPEGVVGFSQGGGMAYWMLCRGLVKNGLIFSPVGPDTDESLSPQSESTVVVVRSTQKDEASAAYCQNVLKCDFLAHEEGHVVPSCGSEKYKELYDTVKKQLDL</sequence>
<dbReference type="CDD" id="cd05195">
    <property type="entry name" value="enoyl_red"/>
    <property type="match status" value="1"/>
</dbReference>
<evidence type="ECO:0000313" key="5">
    <source>
        <dbReference type="Proteomes" id="UP000591131"/>
    </source>
</evidence>
<keyword evidence="1" id="KW-0521">NADP</keyword>
<evidence type="ECO:0000256" key="1">
    <source>
        <dbReference type="ARBA" id="ARBA00022857"/>
    </source>
</evidence>
<dbReference type="AlphaFoldDB" id="A0A7J6M944"/>
<organism evidence="4 5">
    <name type="scientific">Perkinsus chesapeaki</name>
    <name type="common">Clam parasite</name>
    <name type="synonym">Perkinsus andrewsi</name>
    <dbReference type="NCBI Taxonomy" id="330153"/>
    <lineage>
        <taxon>Eukaryota</taxon>
        <taxon>Sar</taxon>
        <taxon>Alveolata</taxon>
        <taxon>Perkinsozoa</taxon>
        <taxon>Perkinsea</taxon>
        <taxon>Perkinsida</taxon>
        <taxon>Perkinsidae</taxon>
        <taxon>Perkinsus</taxon>
    </lineage>
</organism>
<keyword evidence="5" id="KW-1185">Reference proteome</keyword>
<dbReference type="OrthoDB" id="329835at2759"/>
<dbReference type="PANTHER" id="PTHR48106">
    <property type="entry name" value="QUINONE OXIDOREDUCTASE PIG3-RELATED"/>
    <property type="match status" value="1"/>
</dbReference>
<dbReference type="InterPro" id="IPR029058">
    <property type="entry name" value="AB_hydrolase_fold"/>
</dbReference>
<dbReference type="InterPro" id="IPR036291">
    <property type="entry name" value="NAD(P)-bd_dom_sf"/>
</dbReference>
<evidence type="ECO:0000256" key="2">
    <source>
        <dbReference type="ARBA" id="ARBA00023002"/>
    </source>
</evidence>
<protein>
    <recommendedName>
        <fullName evidence="3">Enoyl reductase (ER) domain-containing protein</fullName>
    </recommendedName>
</protein>
<accession>A0A7J6M944</accession>
<dbReference type="Gene3D" id="3.40.50.1820">
    <property type="entry name" value="alpha/beta hydrolase"/>
    <property type="match status" value="1"/>
</dbReference>
<dbReference type="EMBL" id="JAAPAO010000200">
    <property type="protein sequence ID" value="KAF4667936.1"/>
    <property type="molecule type" value="Genomic_DNA"/>
</dbReference>
<proteinExistence type="predicted"/>
<name>A0A7J6M944_PERCH</name>